<evidence type="ECO:0000256" key="1">
    <source>
        <dbReference type="ARBA" id="ARBA00022478"/>
    </source>
</evidence>
<evidence type="ECO:0000256" key="3">
    <source>
        <dbReference type="ARBA" id="ARBA00022679"/>
    </source>
</evidence>
<keyword evidence="2" id="KW-0639">Primosome</keyword>
<dbReference type="SUPFAM" id="SSF57783">
    <property type="entry name" value="Zinc beta-ribbon"/>
    <property type="match status" value="1"/>
</dbReference>
<accession>A0ABY7RJ08</accession>
<evidence type="ECO:0000256" key="2">
    <source>
        <dbReference type="ARBA" id="ARBA00022515"/>
    </source>
</evidence>
<evidence type="ECO:0000256" key="5">
    <source>
        <dbReference type="ARBA" id="ARBA00022705"/>
    </source>
</evidence>
<dbReference type="InterPro" id="IPR034154">
    <property type="entry name" value="TOPRIM_DnaG/twinkle"/>
</dbReference>
<dbReference type="RefSeq" id="WP_237090269.1">
    <property type="nucleotide sequence ID" value="NZ_CP116766.1"/>
</dbReference>
<sequence length="364" mass="39177">MKSQRLDFTAVKQQAQGNWRAILTALGIPAESLTDKHQPCPACGGKDRFRFDDRHGNGGFICNHMDGLSGDGFTLLMHVYGYTYPEAVRAVAGVLGIDKAEPYRAAPLPPTAPAEPPQDRSDKLAAVWHAAQELQHGDPVTQYLAGRGLDMGSELPQSIRYHAALPYWVQCSDGWQETGRYPAMIAAITEADGTLAGLHTTYLKPCYTPPAGDNAAHALSHTKLNAHHPETGALLPAKKMQTRFSGIGWLTGKAVRLYQPHHGELLVCEGIETALAARELTGWPCYAALSANGMAAFQWPENLQTLLVCADHDTAGLAAAEKLARRAKLAGLNVYTMTPPNPDTDALDLLNARKAAEQAGGIDD</sequence>
<dbReference type="Pfam" id="PF23639">
    <property type="entry name" value="DUF7146"/>
    <property type="match status" value="1"/>
</dbReference>
<dbReference type="InterPro" id="IPR036977">
    <property type="entry name" value="DNA_primase_Znf_CHC2"/>
</dbReference>
<dbReference type="InterPro" id="IPR055570">
    <property type="entry name" value="DUF7146"/>
</dbReference>
<dbReference type="EMBL" id="CP116766">
    <property type="protein sequence ID" value="WCL71612.1"/>
    <property type="molecule type" value="Genomic_DNA"/>
</dbReference>
<evidence type="ECO:0000256" key="6">
    <source>
        <dbReference type="ARBA" id="ARBA00023163"/>
    </source>
</evidence>
<dbReference type="InterPro" id="IPR013237">
    <property type="entry name" value="Phage_T7_Gp4_N"/>
</dbReference>
<keyword evidence="4" id="KW-0548">Nucleotidyltransferase</keyword>
<keyword evidence="1" id="KW-0240">DNA-directed RNA polymerase</keyword>
<dbReference type="Pfam" id="PF13362">
    <property type="entry name" value="Toprim_3"/>
    <property type="match status" value="1"/>
</dbReference>
<organism evidence="8 9">
    <name type="scientific">Neisseria lisongii</name>
    <dbReference type="NCBI Taxonomy" id="2912188"/>
    <lineage>
        <taxon>Bacteria</taxon>
        <taxon>Pseudomonadati</taxon>
        <taxon>Pseudomonadota</taxon>
        <taxon>Betaproteobacteria</taxon>
        <taxon>Neisseriales</taxon>
        <taxon>Neisseriaceae</taxon>
        <taxon>Neisseria</taxon>
    </lineage>
</organism>
<proteinExistence type="predicted"/>
<gene>
    <name evidence="8" type="ORF">PJU73_00335</name>
</gene>
<dbReference type="InterPro" id="IPR006171">
    <property type="entry name" value="TOPRIM_dom"/>
</dbReference>
<keyword evidence="3" id="KW-0808">Transferase</keyword>
<reference evidence="8 9" key="1">
    <citation type="submission" date="2023-01" db="EMBL/GenBank/DDBJ databases">
        <authorList>
            <person name="Yang C."/>
        </authorList>
    </citation>
    <scope>NUCLEOTIDE SEQUENCE [LARGE SCALE GENOMIC DNA]</scope>
    <source>
        <strain evidence="8 9">ZJ106</strain>
    </source>
</reference>
<keyword evidence="6" id="KW-0804">Transcription</keyword>
<dbReference type="Gene3D" id="3.40.1360.10">
    <property type="match status" value="1"/>
</dbReference>
<evidence type="ECO:0000313" key="9">
    <source>
        <dbReference type="Proteomes" id="UP001221268"/>
    </source>
</evidence>
<dbReference type="SMART" id="SM00778">
    <property type="entry name" value="Prim_Zn_Ribbon"/>
    <property type="match status" value="1"/>
</dbReference>
<dbReference type="Pfam" id="PF08273">
    <property type="entry name" value="Zn_Ribbon_Prim"/>
    <property type="match status" value="1"/>
</dbReference>
<name>A0ABY7RJ08_9NEIS</name>
<keyword evidence="5" id="KW-0235">DNA replication</keyword>
<dbReference type="CDD" id="cd01029">
    <property type="entry name" value="TOPRIM_primases"/>
    <property type="match status" value="1"/>
</dbReference>
<feature type="domain" description="DNA primase/helicase Gp4 N-terminal Bacteriophage T7-like" evidence="7">
    <location>
        <begin position="35"/>
        <end position="73"/>
    </location>
</feature>
<dbReference type="Proteomes" id="UP001221268">
    <property type="component" value="Chromosome"/>
</dbReference>
<dbReference type="Gene3D" id="3.90.580.10">
    <property type="entry name" value="Zinc finger, CHC2-type domain"/>
    <property type="match status" value="1"/>
</dbReference>
<evidence type="ECO:0000313" key="8">
    <source>
        <dbReference type="EMBL" id="WCL71612.1"/>
    </source>
</evidence>
<protein>
    <submittedName>
        <fullName evidence="8">Toprim domain-containing protein</fullName>
    </submittedName>
</protein>
<keyword evidence="9" id="KW-1185">Reference proteome</keyword>
<evidence type="ECO:0000259" key="7">
    <source>
        <dbReference type="SMART" id="SM00778"/>
    </source>
</evidence>
<evidence type="ECO:0000256" key="4">
    <source>
        <dbReference type="ARBA" id="ARBA00022695"/>
    </source>
</evidence>